<evidence type="ECO:0000259" key="1">
    <source>
        <dbReference type="Pfam" id="PF03435"/>
    </source>
</evidence>
<comment type="caution">
    <text evidence="2">The sequence shown here is derived from an EMBL/GenBank/DDBJ whole genome shotgun (WGS) entry which is preliminary data.</text>
</comment>
<gene>
    <name evidence="2" type="ORF">ACFSL2_20620</name>
</gene>
<evidence type="ECO:0000313" key="3">
    <source>
        <dbReference type="Proteomes" id="UP001597338"/>
    </source>
</evidence>
<dbReference type="Pfam" id="PF03435">
    <property type="entry name" value="Sacchrp_dh_NADP"/>
    <property type="match status" value="1"/>
</dbReference>
<dbReference type="Proteomes" id="UP001597338">
    <property type="component" value="Unassembled WGS sequence"/>
</dbReference>
<dbReference type="PANTHER" id="PTHR43781">
    <property type="entry name" value="SACCHAROPINE DEHYDROGENASE"/>
    <property type="match status" value="1"/>
</dbReference>
<name>A0ABW4VGP0_9MICO</name>
<evidence type="ECO:0000313" key="2">
    <source>
        <dbReference type="EMBL" id="MFD2027912.1"/>
    </source>
</evidence>
<accession>A0ABW4VGP0</accession>
<dbReference type="PANTHER" id="PTHR43781:SF1">
    <property type="entry name" value="SACCHAROPINE DEHYDROGENASE"/>
    <property type="match status" value="1"/>
</dbReference>
<dbReference type="RefSeq" id="WP_377199629.1">
    <property type="nucleotide sequence ID" value="NZ_JBHUHF010000001.1"/>
</dbReference>
<dbReference type="Gene3D" id="3.40.50.720">
    <property type="entry name" value="NAD(P)-binding Rossmann-like Domain"/>
    <property type="match status" value="1"/>
</dbReference>
<keyword evidence="3" id="KW-1185">Reference proteome</keyword>
<dbReference type="InterPro" id="IPR005097">
    <property type="entry name" value="Sacchrp_dh_NADP-bd"/>
</dbReference>
<dbReference type="SUPFAM" id="SSF51735">
    <property type="entry name" value="NAD(P)-binding Rossmann-fold domains"/>
    <property type="match status" value="1"/>
</dbReference>
<feature type="domain" description="Saccharopine dehydrogenase NADP binding" evidence="1">
    <location>
        <begin position="10"/>
        <end position="132"/>
    </location>
</feature>
<dbReference type="InterPro" id="IPR036291">
    <property type="entry name" value="NAD(P)-bd_dom_sf"/>
</dbReference>
<organism evidence="2 3">
    <name type="scientific">Promicromonospora aerolata</name>
    <dbReference type="NCBI Taxonomy" id="195749"/>
    <lineage>
        <taxon>Bacteria</taxon>
        <taxon>Bacillati</taxon>
        <taxon>Actinomycetota</taxon>
        <taxon>Actinomycetes</taxon>
        <taxon>Micrococcales</taxon>
        <taxon>Promicromonosporaceae</taxon>
        <taxon>Promicromonospora</taxon>
    </lineage>
</organism>
<reference evidence="3" key="1">
    <citation type="journal article" date="2019" name="Int. J. Syst. Evol. Microbiol.">
        <title>The Global Catalogue of Microorganisms (GCM) 10K type strain sequencing project: providing services to taxonomists for standard genome sequencing and annotation.</title>
        <authorList>
            <consortium name="The Broad Institute Genomics Platform"/>
            <consortium name="The Broad Institute Genome Sequencing Center for Infectious Disease"/>
            <person name="Wu L."/>
            <person name="Ma J."/>
        </authorList>
    </citation>
    <scope>NUCLEOTIDE SEQUENCE [LARGE SCALE GENOMIC DNA]</scope>
    <source>
        <strain evidence="3">CCM 7043</strain>
    </source>
</reference>
<sequence>MESSNRSDEVWVLGATGRTGRAVAARLTQDGAPPVLVGRSRERLRQVGATLGLGEDAKVVVADTAETIAAEIARQRPAVVVNTIGDYARTALPIVRACLPGGHYVDFASDLDAMTQLSELHQDAVDAGSTLVTGAGFGVLGTEAVVARLCAGRPAPSRVRVDALASVAMEEGRLGTALAASMVDVIATGGRRYEGGRLVRTRLGADTYRLTLPDGEVVTTVGGPTGELYGARAASGAPSVIATSMLVPTAPAVRALLPLLGALLSVPAVRRLAVDRIGRMTVKAAPRPREHTWGHAVVTWPDGTEREGWLRAGEAMDFTAAVAAGVAARLARGEGKPGAHTPGVAFGPELAVEAGGTFT</sequence>
<proteinExistence type="predicted"/>
<dbReference type="EMBL" id="JBHUHF010000001">
    <property type="protein sequence ID" value="MFD2027912.1"/>
    <property type="molecule type" value="Genomic_DNA"/>
</dbReference>
<protein>
    <submittedName>
        <fullName evidence="2">Saccharopine dehydrogenase NADP-binding domain-containing protein</fullName>
    </submittedName>
</protein>